<dbReference type="Gene3D" id="2.40.50.140">
    <property type="entry name" value="Nucleic acid-binding proteins"/>
    <property type="match status" value="2"/>
</dbReference>
<organism evidence="1 2">
    <name type="scientific">Gymnodraco acuticeps</name>
    <name type="common">Antarctic dragonfish</name>
    <dbReference type="NCBI Taxonomy" id="8218"/>
    <lineage>
        <taxon>Eukaryota</taxon>
        <taxon>Metazoa</taxon>
        <taxon>Chordata</taxon>
        <taxon>Craniata</taxon>
        <taxon>Vertebrata</taxon>
        <taxon>Euteleostomi</taxon>
        <taxon>Actinopterygii</taxon>
        <taxon>Neopterygii</taxon>
        <taxon>Teleostei</taxon>
        <taxon>Neoteleostei</taxon>
        <taxon>Acanthomorphata</taxon>
        <taxon>Eupercaria</taxon>
        <taxon>Perciformes</taxon>
        <taxon>Notothenioidei</taxon>
        <taxon>Bathydraconidae</taxon>
        <taxon>Gymnodraco</taxon>
    </lineage>
</organism>
<evidence type="ECO:0000313" key="1">
    <source>
        <dbReference type="Proteomes" id="UP000515161"/>
    </source>
</evidence>
<dbReference type="KEGG" id="gacu:117546335"/>
<dbReference type="GeneID" id="117546335"/>
<dbReference type="AlphaFoldDB" id="A0A6P8V5C2"/>
<evidence type="ECO:0000313" key="2">
    <source>
        <dbReference type="RefSeq" id="XP_034072432.1"/>
    </source>
</evidence>
<dbReference type="RefSeq" id="XP_034072432.1">
    <property type="nucleotide sequence ID" value="XM_034216541.1"/>
</dbReference>
<proteinExistence type="predicted"/>
<dbReference type="OrthoDB" id="8838938at2759"/>
<dbReference type="SUPFAM" id="SSF50249">
    <property type="entry name" value="Nucleic acid-binding proteins"/>
    <property type="match status" value="2"/>
</dbReference>
<keyword evidence="1" id="KW-1185">Reference proteome</keyword>
<dbReference type="Proteomes" id="UP000515161">
    <property type="component" value="Unplaced"/>
</dbReference>
<reference evidence="2" key="1">
    <citation type="submission" date="2025-08" db="UniProtKB">
        <authorList>
            <consortium name="RefSeq"/>
        </authorList>
    </citation>
    <scope>IDENTIFICATION</scope>
</reference>
<dbReference type="InParanoid" id="A0A6P8V5C2"/>
<sequence length="254" mass="28838">MFLCILQGSAVRPLSAKPKTRDSQDGKAPWRKSIFDLKSSGILETEEIVGKVVEKSELLKYDTKTKKGTSYFFLGVADESASIKLMVCGKDHHRKVKEGSSYIFRNLTQDGIYVKVNASSKVSETKPVIVPEEFEREAERLVYPESPLTSIKDIKSSRPQTHVSVKGTVTEIYPVNKVKVQHKEKKTNQRSFKLSQEDEEISVTMWDEATEQSKDLSVGDVLLLEYMKPNECREKVSLNSVPQNVDFFTQNHKM</sequence>
<gene>
    <name evidence="2" type="primary">LOC117546335</name>
</gene>
<dbReference type="InterPro" id="IPR012340">
    <property type="entry name" value="NA-bd_OB-fold"/>
</dbReference>
<name>A0A6P8V5C2_GYMAC</name>
<protein>
    <submittedName>
        <fullName evidence="2">Uncharacterized protein LOC117546335</fullName>
    </submittedName>
</protein>
<accession>A0A6P8V5C2</accession>